<organism evidence="3 4">
    <name type="scientific">Methylobacterium haplocladii</name>
    <dbReference type="NCBI Taxonomy" id="1176176"/>
    <lineage>
        <taxon>Bacteria</taxon>
        <taxon>Pseudomonadati</taxon>
        <taxon>Pseudomonadota</taxon>
        <taxon>Alphaproteobacteria</taxon>
        <taxon>Hyphomicrobiales</taxon>
        <taxon>Methylobacteriaceae</taxon>
        <taxon>Methylobacterium</taxon>
    </lineage>
</organism>
<feature type="region of interest" description="Disordered" evidence="1">
    <location>
        <begin position="1"/>
        <end position="22"/>
    </location>
</feature>
<dbReference type="InterPro" id="IPR018968">
    <property type="entry name" value="Phasin"/>
</dbReference>
<evidence type="ECO:0000313" key="3">
    <source>
        <dbReference type="EMBL" id="GEO98305.1"/>
    </source>
</evidence>
<dbReference type="RefSeq" id="WP_147076565.1">
    <property type="nucleotide sequence ID" value="NZ_BJZT01000005.1"/>
</dbReference>
<feature type="domain" description="Phasin" evidence="2">
    <location>
        <begin position="58"/>
        <end position="154"/>
    </location>
</feature>
<dbReference type="Proteomes" id="UP000321258">
    <property type="component" value="Unassembled WGS sequence"/>
</dbReference>
<evidence type="ECO:0000259" key="2">
    <source>
        <dbReference type="Pfam" id="PF09361"/>
    </source>
</evidence>
<protein>
    <recommendedName>
        <fullName evidence="2">Phasin domain-containing protein</fullName>
    </recommendedName>
</protein>
<evidence type="ECO:0000313" key="4">
    <source>
        <dbReference type="Proteomes" id="UP000321258"/>
    </source>
</evidence>
<evidence type="ECO:0000256" key="1">
    <source>
        <dbReference type="SAM" id="MobiDB-lite"/>
    </source>
</evidence>
<sequence>MASTQTDNQAKNTADRAVGQTQDVVRTVQDNVQNVSRQVFEATERLTRGFNLSKEDAERFANQSRQNLDAVTRCGTVLSQGFQEASRHWIEFSQKQFQRNLAAVNRLAQAKTVQEFTAIQSDVVREGLEHFIKDGKGIAETSLKHAEEAGKIFSGAAKQTAQIASRPN</sequence>
<dbReference type="AlphaFoldDB" id="A0A512IKV6"/>
<accession>A0A512IKV6</accession>
<gene>
    <name evidence="3" type="ORF">MHA02_06930</name>
</gene>
<dbReference type="Pfam" id="PF09361">
    <property type="entry name" value="Phasin_2"/>
    <property type="match status" value="1"/>
</dbReference>
<keyword evidence="4" id="KW-1185">Reference proteome</keyword>
<feature type="compositionally biased region" description="Polar residues" evidence="1">
    <location>
        <begin position="1"/>
        <end position="12"/>
    </location>
</feature>
<reference evidence="3 4" key="1">
    <citation type="submission" date="2019-07" db="EMBL/GenBank/DDBJ databases">
        <title>Whole genome shotgun sequence of Methylobacterium haplocladii NBRC 107714.</title>
        <authorList>
            <person name="Hosoyama A."/>
            <person name="Uohara A."/>
            <person name="Ohji S."/>
            <person name="Ichikawa N."/>
        </authorList>
    </citation>
    <scope>NUCLEOTIDE SEQUENCE [LARGE SCALE GENOMIC DNA]</scope>
    <source>
        <strain evidence="3 4">NBRC 107714</strain>
    </source>
</reference>
<dbReference type="OrthoDB" id="8019734at2"/>
<name>A0A512IKV6_9HYPH</name>
<proteinExistence type="predicted"/>
<dbReference type="EMBL" id="BJZT01000005">
    <property type="protein sequence ID" value="GEO98305.1"/>
    <property type="molecule type" value="Genomic_DNA"/>
</dbReference>
<comment type="caution">
    <text evidence="3">The sequence shown here is derived from an EMBL/GenBank/DDBJ whole genome shotgun (WGS) entry which is preliminary data.</text>
</comment>